<accession>A0A6A6XKY4</accession>
<feature type="transmembrane region" description="Helical" evidence="5">
    <location>
        <begin position="222"/>
        <end position="244"/>
    </location>
</feature>
<keyword evidence="3 5" id="KW-1133">Transmembrane helix</keyword>
<evidence type="ECO:0000313" key="7">
    <source>
        <dbReference type="Proteomes" id="UP000799757"/>
    </source>
</evidence>
<dbReference type="PANTHER" id="PTHR23502">
    <property type="entry name" value="MAJOR FACILITATOR SUPERFAMILY"/>
    <property type="match status" value="1"/>
</dbReference>
<dbReference type="GO" id="GO:0005886">
    <property type="term" value="C:plasma membrane"/>
    <property type="evidence" value="ECO:0007669"/>
    <property type="project" value="TreeGrafter"/>
</dbReference>
<evidence type="ECO:0000256" key="3">
    <source>
        <dbReference type="ARBA" id="ARBA00022989"/>
    </source>
</evidence>
<gene>
    <name evidence="6" type="ORF">K505DRAFT_347724</name>
</gene>
<organism evidence="6 7">
    <name type="scientific">Melanomma pulvis-pyrius CBS 109.77</name>
    <dbReference type="NCBI Taxonomy" id="1314802"/>
    <lineage>
        <taxon>Eukaryota</taxon>
        <taxon>Fungi</taxon>
        <taxon>Dikarya</taxon>
        <taxon>Ascomycota</taxon>
        <taxon>Pezizomycotina</taxon>
        <taxon>Dothideomycetes</taxon>
        <taxon>Pleosporomycetidae</taxon>
        <taxon>Pleosporales</taxon>
        <taxon>Melanommataceae</taxon>
        <taxon>Melanomma</taxon>
    </lineage>
</organism>
<dbReference type="SUPFAM" id="SSF103473">
    <property type="entry name" value="MFS general substrate transporter"/>
    <property type="match status" value="1"/>
</dbReference>
<protein>
    <submittedName>
        <fullName evidence="6">MFS general substrate transporter</fullName>
    </submittedName>
</protein>
<feature type="transmembrane region" description="Helical" evidence="5">
    <location>
        <begin position="135"/>
        <end position="154"/>
    </location>
</feature>
<proteinExistence type="predicted"/>
<dbReference type="InterPro" id="IPR036259">
    <property type="entry name" value="MFS_trans_sf"/>
</dbReference>
<dbReference type="Proteomes" id="UP000799757">
    <property type="component" value="Unassembled WGS sequence"/>
</dbReference>
<dbReference type="OrthoDB" id="2533084at2759"/>
<evidence type="ECO:0000256" key="2">
    <source>
        <dbReference type="ARBA" id="ARBA00022692"/>
    </source>
</evidence>
<feature type="transmembrane region" description="Helical" evidence="5">
    <location>
        <begin position="194"/>
        <end position="216"/>
    </location>
</feature>
<feature type="transmembrane region" description="Helical" evidence="5">
    <location>
        <begin position="415"/>
        <end position="441"/>
    </location>
</feature>
<evidence type="ECO:0000256" key="1">
    <source>
        <dbReference type="ARBA" id="ARBA00004141"/>
    </source>
</evidence>
<feature type="transmembrane region" description="Helical" evidence="5">
    <location>
        <begin position="483"/>
        <end position="503"/>
    </location>
</feature>
<dbReference type="Pfam" id="PF07690">
    <property type="entry name" value="MFS_1"/>
    <property type="match status" value="1"/>
</dbReference>
<keyword evidence="2 5" id="KW-0812">Transmembrane</keyword>
<dbReference type="AlphaFoldDB" id="A0A6A6XKY4"/>
<comment type="subcellular location">
    <subcellularLocation>
        <location evidence="1">Membrane</location>
        <topology evidence="1">Multi-pass membrane protein</topology>
    </subcellularLocation>
</comment>
<sequence>MAHPPTPSRSNDDEKPGHEFSELAHTVTVPALPRDTIRLAADGHTVLLPQPTSDPNDPLNWSWTKKHLVLFTIAWGALCADFTSASGAPTLFVQAEQWGITPSAANQPNAINILFGGLGGLIWVPMSSFWGRAPILFWTTIGGFIVSIGTAVSPTYECYFAMRVLTALFLTAGQTMSIAFLRDMFFVHERARKIGLWAALYIASPYLGPCLSNFVMHGTHHWPNVFWLCTGVVGLQIIFVLAFVDETWYNRDKHSYDQPIRRTGISGRLMRLTGFWQLRCHQTYFPRTWPTCKRFAKTITRPAFFLICLSYFLTFAWAIGINISTGILFAEPKAAGGYGFSNKGVGFLYFTPIGGIFFGEIFGHFFNDYLARSYIHKHKGVFQPEVRLWMIYISIIVMIPGLVLLGQALQFHLNVTAIVFGWGMHTFGLMTMSVAVTAYALDSYPTIPAELGGWINFARTFGGFSVGYFQSPWEHKVGVAVSFGTQAAIVAVAALPVLVVHIYGRRMRQRFGEIA</sequence>
<feature type="transmembrane region" description="Helical" evidence="5">
    <location>
        <begin position="347"/>
        <end position="367"/>
    </location>
</feature>
<evidence type="ECO:0000313" key="6">
    <source>
        <dbReference type="EMBL" id="KAF2796753.1"/>
    </source>
</evidence>
<keyword evidence="4 5" id="KW-0472">Membrane</keyword>
<feature type="transmembrane region" description="Helical" evidence="5">
    <location>
        <begin position="109"/>
        <end position="126"/>
    </location>
</feature>
<reference evidence="6" key="1">
    <citation type="journal article" date="2020" name="Stud. Mycol.">
        <title>101 Dothideomycetes genomes: a test case for predicting lifestyles and emergence of pathogens.</title>
        <authorList>
            <person name="Haridas S."/>
            <person name="Albert R."/>
            <person name="Binder M."/>
            <person name="Bloem J."/>
            <person name="Labutti K."/>
            <person name="Salamov A."/>
            <person name="Andreopoulos B."/>
            <person name="Baker S."/>
            <person name="Barry K."/>
            <person name="Bills G."/>
            <person name="Bluhm B."/>
            <person name="Cannon C."/>
            <person name="Castanera R."/>
            <person name="Culley D."/>
            <person name="Daum C."/>
            <person name="Ezra D."/>
            <person name="Gonzalez J."/>
            <person name="Henrissat B."/>
            <person name="Kuo A."/>
            <person name="Liang C."/>
            <person name="Lipzen A."/>
            <person name="Lutzoni F."/>
            <person name="Magnuson J."/>
            <person name="Mondo S."/>
            <person name="Nolan M."/>
            <person name="Ohm R."/>
            <person name="Pangilinan J."/>
            <person name="Park H.-J."/>
            <person name="Ramirez L."/>
            <person name="Alfaro M."/>
            <person name="Sun H."/>
            <person name="Tritt A."/>
            <person name="Yoshinaga Y."/>
            <person name="Zwiers L.-H."/>
            <person name="Turgeon B."/>
            <person name="Goodwin S."/>
            <person name="Spatafora J."/>
            <person name="Crous P."/>
            <person name="Grigoriev I."/>
        </authorList>
    </citation>
    <scope>NUCLEOTIDE SEQUENCE</scope>
    <source>
        <strain evidence="6">CBS 109.77</strain>
    </source>
</reference>
<feature type="transmembrane region" description="Helical" evidence="5">
    <location>
        <begin position="160"/>
        <end position="182"/>
    </location>
</feature>
<dbReference type="EMBL" id="MU001823">
    <property type="protein sequence ID" value="KAF2796753.1"/>
    <property type="molecule type" value="Genomic_DNA"/>
</dbReference>
<feature type="transmembrane region" description="Helical" evidence="5">
    <location>
        <begin position="453"/>
        <end position="471"/>
    </location>
</feature>
<feature type="transmembrane region" description="Helical" evidence="5">
    <location>
        <begin position="303"/>
        <end position="327"/>
    </location>
</feature>
<evidence type="ECO:0000256" key="4">
    <source>
        <dbReference type="ARBA" id="ARBA00023136"/>
    </source>
</evidence>
<evidence type="ECO:0000256" key="5">
    <source>
        <dbReference type="SAM" id="Phobius"/>
    </source>
</evidence>
<dbReference type="InterPro" id="IPR011701">
    <property type="entry name" value="MFS"/>
</dbReference>
<name>A0A6A6XKY4_9PLEO</name>
<feature type="transmembrane region" description="Helical" evidence="5">
    <location>
        <begin position="68"/>
        <end position="89"/>
    </location>
</feature>
<dbReference type="GO" id="GO:0022857">
    <property type="term" value="F:transmembrane transporter activity"/>
    <property type="evidence" value="ECO:0007669"/>
    <property type="project" value="InterPro"/>
</dbReference>
<dbReference type="PANTHER" id="PTHR23502:SF22">
    <property type="entry name" value="MAJOR FACILITATOR SUPERFAMILY (MFS) PROFILE DOMAIN-CONTAINING PROTEIN"/>
    <property type="match status" value="1"/>
</dbReference>
<dbReference type="Gene3D" id="1.20.1250.20">
    <property type="entry name" value="MFS general substrate transporter like domains"/>
    <property type="match status" value="1"/>
</dbReference>
<feature type="transmembrane region" description="Helical" evidence="5">
    <location>
        <begin position="388"/>
        <end position="409"/>
    </location>
</feature>
<keyword evidence="7" id="KW-1185">Reference proteome</keyword>